<dbReference type="Proteomes" id="UP001164909">
    <property type="component" value="Chromosome"/>
</dbReference>
<accession>A0ABY7BR32</accession>
<evidence type="ECO:0000313" key="1">
    <source>
        <dbReference type="EMBL" id="WAM35000.1"/>
    </source>
</evidence>
<dbReference type="RefSeq" id="WP_045169773.1">
    <property type="nucleotide sequence ID" value="NZ_CP113865.1"/>
</dbReference>
<reference evidence="1" key="1">
    <citation type="submission" date="2022-12" db="EMBL/GenBank/DDBJ databases">
        <authorList>
            <person name="Bing R.G."/>
            <person name="Willard D.J."/>
            <person name="Manesh M.J.H."/>
            <person name="Laemthong T."/>
            <person name="Crosby J.R."/>
            <person name="Kelly R.M."/>
        </authorList>
    </citation>
    <scope>NUCLEOTIDE SEQUENCE</scope>
    <source>
        <strain evidence="1">DSM 8990</strain>
    </source>
</reference>
<protein>
    <submittedName>
        <fullName evidence="1">Uncharacterized protein</fullName>
    </submittedName>
</protein>
<organism evidence="1 2">
    <name type="scientific">Caldicellulosiruptor morganii</name>
    <dbReference type="NCBI Taxonomy" id="1387555"/>
    <lineage>
        <taxon>Bacteria</taxon>
        <taxon>Bacillati</taxon>
        <taxon>Bacillota</taxon>
        <taxon>Bacillota incertae sedis</taxon>
        <taxon>Caldicellulosiruptorales</taxon>
        <taxon>Caldicellulosiruptoraceae</taxon>
        <taxon>Caldicellulosiruptor</taxon>
    </lineage>
</organism>
<dbReference type="EMBL" id="CP113865">
    <property type="protein sequence ID" value="WAM35000.1"/>
    <property type="molecule type" value="Genomic_DNA"/>
</dbReference>
<evidence type="ECO:0000313" key="2">
    <source>
        <dbReference type="Proteomes" id="UP001164909"/>
    </source>
</evidence>
<sequence length="199" mass="23042">MITSGKVVGEIIDISFTQITCEAKDLENIPTPGQFIRFALDDYIVLGCTTRYDIGNISQEGYPRALWKSPDDLEKFYPQLQHILKGYFKCVILGFISNGKFISCLPDRSIRLHTMVELAEKKDILLATQNSLFLNSIIKAKDVDIIEVIPWMLYFAYIAREKDYEYIEHMGKELNMYLRYDLNLLTPVIERLENLIANM</sequence>
<proteinExistence type="predicted"/>
<gene>
    <name evidence="1" type="ORF">OTK00_001572</name>
</gene>
<keyword evidence="2" id="KW-1185">Reference proteome</keyword>
<name>A0ABY7BR32_9FIRM</name>